<dbReference type="Proteomes" id="UP000251197">
    <property type="component" value="Unassembled WGS sequence"/>
</dbReference>
<reference evidence="1 2" key="1">
    <citation type="submission" date="2018-06" db="EMBL/GenBank/DDBJ databases">
        <authorList>
            <consortium name="Pathogen Informatics"/>
            <person name="Doyle S."/>
        </authorList>
    </citation>
    <scope>NUCLEOTIDE SEQUENCE [LARGE SCALE GENOMIC DNA]</scope>
    <source>
        <strain evidence="1 2">NCTC12120</strain>
    </source>
</reference>
<dbReference type="AlphaFoldDB" id="A0A2X3J0J3"/>
<dbReference type="EMBL" id="UAVU01000009">
    <property type="protein sequence ID" value="SQC92367.1"/>
    <property type="molecule type" value="Genomic_DNA"/>
</dbReference>
<name>A0A2X3J0J3_9ENTR</name>
<protein>
    <recommendedName>
        <fullName evidence="3">Tar ligand binding domain homologue</fullName>
    </recommendedName>
</protein>
<accession>A0A2X3J0J3</accession>
<gene>
    <name evidence="1" type="ORF">NCTC12120_05561</name>
</gene>
<sequence length="78" mass="8669">MSVRRFSILVFSTLLLIFLASTASNIWSLTRSNHALNDVNSEIRVVLSVIDPINHSRTMRVRAMQAIQELESGNAAQG</sequence>
<evidence type="ECO:0000313" key="1">
    <source>
        <dbReference type="EMBL" id="SQC92367.1"/>
    </source>
</evidence>
<evidence type="ECO:0008006" key="3">
    <source>
        <dbReference type="Google" id="ProtNLM"/>
    </source>
</evidence>
<organism evidence="1 2">
    <name type="scientific">Cedecea neteri</name>
    <dbReference type="NCBI Taxonomy" id="158822"/>
    <lineage>
        <taxon>Bacteria</taxon>
        <taxon>Pseudomonadati</taxon>
        <taxon>Pseudomonadota</taxon>
        <taxon>Gammaproteobacteria</taxon>
        <taxon>Enterobacterales</taxon>
        <taxon>Enterobacteriaceae</taxon>
        <taxon>Cedecea</taxon>
    </lineage>
</organism>
<evidence type="ECO:0000313" key="2">
    <source>
        <dbReference type="Proteomes" id="UP000251197"/>
    </source>
</evidence>
<proteinExistence type="predicted"/>